<evidence type="ECO:0000313" key="2">
    <source>
        <dbReference type="Proteomes" id="UP000886812"/>
    </source>
</evidence>
<dbReference type="Proteomes" id="UP000886812">
    <property type="component" value="Unassembled WGS sequence"/>
</dbReference>
<organism evidence="1 2">
    <name type="scientific">Candidatus Spyradosoma merdigallinarum</name>
    <dbReference type="NCBI Taxonomy" id="2840950"/>
    <lineage>
        <taxon>Bacteria</taxon>
        <taxon>Pseudomonadati</taxon>
        <taxon>Verrucomicrobiota</taxon>
        <taxon>Opitutia</taxon>
        <taxon>Opitutia incertae sedis</taxon>
        <taxon>Candidatus Spyradosoma</taxon>
    </lineage>
</organism>
<dbReference type="EMBL" id="DVOG01000152">
    <property type="protein sequence ID" value="HIV04665.1"/>
    <property type="molecule type" value="Genomic_DNA"/>
</dbReference>
<reference evidence="1" key="1">
    <citation type="submission" date="2020-10" db="EMBL/GenBank/DDBJ databases">
        <authorList>
            <person name="Gilroy R."/>
        </authorList>
    </citation>
    <scope>NUCLEOTIDE SEQUENCE</scope>
    <source>
        <strain evidence="1">10669</strain>
    </source>
</reference>
<accession>A0A9D1NK94</accession>
<proteinExistence type="predicted"/>
<evidence type="ECO:0000313" key="1">
    <source>
        <dbReference type="EMBL" id="HIV04665.1"/>
    </source>
</evidence>
<protein>
    <submittedName>
        <fullName evidence="1">Uncharacterized protein</fullName>
    </submittedName>
</protein>
<reference evidence="1" key="2">
    <citation type="journal article" date="2021" name="PeerJ">
        <title>Extensive microbial diversity within the chicken gut microbiome revealed by metagenomics and culture.</title>
        <authorList>
            <person name="Gilroy R."/>
            <person name="Ravi A."/>
            <person name="Getino M."/>
            <person name="Pursley I."/>
            <person name="Horton D.L."/>
            <person name="Alikhan N.F."/>
            <person name="Baker D."/>
            <person name="Gharbi K."/>
            <person name="Hall N."/>
            <person name="Watson M."/>
            <person name="Adriaenssens E.M."/>
            <person name="Foster-Nyarko E."/>
            <person name="Jarju S."/>
            <person name="Secka A."/>
            <person name="Antonio M."/>
            <person name="Oren A."/>
            <person name="Chaudhuri R.R."/>
            <person name="La Ragione R."/>
            <person name="Hildebrand F."/>
            <person name="Pallen M.J."/>
        </authorList>
    </citation>
    <scope>NUCLEOTIDE SEQUENCE</scope>
    <source>
        <strain evidence="1">10669</strain>
    </source>
</reference>
<dbReference type="AlphaFoldDB" id="A0A9D1NK94"/>
<name>A0A9D1NK94_9BACT</name>
<comment type="caution">
    <text evidence="1">The sequence shown here is derived from an EMBL/GenBank/DDBJ whole genome shotgun (WGS) entry which is preliminary data.</text>
</comment>
<gene>
    <name evidence="1" type="ORF">IAC75_05915</name>
</gene>
<sequence length="171" mass="18293">MSTSFNRRKTVGAFGSSKIREVGYHYEALLNERAEPLPAAPADPNRPNIANMIIDFSRPVIAQAGGNRTAIRGAMNVAILLWNALTEGEDAVAAARAKLLTLPDSTEEQIDALIASLRERKAAVAPGVNQVVRKFSLNFTKHGISFNVTTRPGSKIEGVEKSPLLSALGGN</sequence>